<sequence>MGTSPWGQSFFRSSIPSTQASTTMATIGINSWQETGSKEIAKARIEKPRGECLTFDQLALRARLGQNMVLLRGPKNSREVVKHFSLAPGVPHNHTKPYVRSKGWKFEKARGKRNNKELGLKMLFLESIFALEFKPTPNSGEERRRPKIQTLYRTAAQNLYHHRLQTEQLFSRHTEDSSGGGMMG</sequence>
<dbReference type="GO" id="GO:0003735">
    <property type="term" value="F:structural constituent of ribosome"/>
    <property type="evidence" value="ECO:0007669"/>
    <property type="project" value="InterPro"/>
</dbReference>
<reference evidence="4 5" key="1">
    <citation type="submission" date="2018-10" db="EMBL/GenBank/DDBJ databases">
        <title>A high-quality apple genome assembly.</title>
        <authorList>
            <person name="Hu J."/>
        </authorList>
    </citation>
    <scope>NUCLEOTIDE SEQUENCE [LARGE SCALE GENOMIC DNA]</scope>
    <source>
        <strain evidence="5">cv. HFTH1</strain>
        <tissue evidence="4">Young leaf</tissue>
    </source>
</reference>
<comment type="caution">
    <text evidence="4">The sequence shown here is derived from an EMBL/GenBank/DDBJ whole genome shotgun (WGS) entry which is preliminary data.</text>
</comment>
<organism evidence="4 5">
    <name type="scientific">Malus domestica</name>
    <name type="common">Apple</name>
    <name type="synonym">Pyrus malus</name>
    <dbReference type="NCBI Taxonomy" id="3750"/>
    <lineage>
        <taxon>Eukaryota</taxon>
        <taxon>Viridiplantae</taxon>
        <taxon>Streptophyta</taxon>
        <taxon>Embryophyta</taxon>
        <taxon>Tracheophyta</taxon>
        <taxon>Spermatophyta</taxon>
        <taxon>Magnoliopsida</taxon>
        <taxon>eudicotyledons</taxon>
        <taxon>Gunneridae</taxon>
        <taxon>Pentapetalae</taxon>
        <taxon>rosids</taxon>
        <taxon>fabids</taxon>
        <taxon>Rosales</taxon>
        <taxon>Rosaceae</taxon>
        <taxon>Amygdaloideae</taxon>
        <taxon>Maleae</taxon>
        <taxon>Malus</taxon>
    </lineage>
</organism>
<evidence type="ECO:0000313" key="5">
    <source>
        <dbReference type="Proteomes" id="UP000290289"/>
    </source>
</evidence>
<dbReference type="Gene3D" id="3.100.10.10">
    <property type="match status" value="1"/>
</dbReference>
<dbReference type="GO" id="GO:0006412">
    <property type="term" value="P:translation"/>
    <property type="evidence" value="ECO:0007669"/>
    <property type="project" value="InterPro"/>
</dbReference>
<accession>A0A498JRA8</accession>
<dbReference type="Proteomes" id="UP000290289">
    <property type="component" value="Chromosome 6"/>
</dbReference>
<evidence type="ECO:0000256" key="1">
    <source>
        <dbReference type="ARBA" id="ARBA00022980"/>
    </source>
</evidence>
<dbReference type="InterPro" id="IPR021131">
    <property type="entry name" value="Ribosomal_uL15/eL18"/>
</dbReference>
<dbReference type="GO" id="GO:0022625">
    <property type="term" value="C:cytosolic large ribosomal subunit"/>
    <property type="evidence" value="ECO:0007669"/>
    <property type="project" value="TreeGrafter"/>
</dbReference>
<evidence type="ECO:0000256" key="2">
    <source>
        <dbReference type="ARBA" id="ARBA00023274"/>
    </source>
</evidence>
<name>A0A498JRA8_MALDO</name>
<dbReference type="STRING" id="3750.A0A498JRA8"/>
<proteinExistence type="predicted"/>
<evidence type="ECO:0000259" key="3">
    <source>
        <dbReference type="Pfam" id="PF17135"/>
    </source>
</evidence>
<evidence type="ECO:0000313" key="4">
    <source>
        <dbReference type="EMBL" id="RXH95781.1"/>
    </source>
</evidence>
<dbReference type="InterPro" id="IPR000039">
    <property type="entry name" value="Ribosomal_eL18"/>
</dbReference>
<feature type="domain" description="Large ribosomal subunit protein uL15/eL18" evidence="3">
    <location>
        <begin position="39"/>
        <end position="116"/>
    </location>
</feature>
<dbReference type="GO" id="GO:0003723">
    <property type="term" value="F:RNA binding"/>
    <property type="evidence" value="ECO:0007669"/>
    <property type="project" value="TreeGrafter"/>
</dbReference>
<dbReference type="Pfam" id="PF17135">
    <property type="entry name" value="Ribosomal_L18"/>
    <property type="match status" value="1"/>
</dbReference>
<keyword evidence="5" id="KW-1185">Reference proteome</keyword>
<dbReference type="AlphaFoldDB" id="A0A498JRA8"/>
<keyword evidence="2" id="KW-0687">Ribonucleoprotein</keyword>
<protein>
    <recommendedName>
        <fullName evidence="3">Large ribosomal subunit protein uL15/eL18 domain-containing protein</fullName>
    </recommendedName>
</protein>
<gene>
    <name evidence="4" type="ORF">DVH24_008281</name>
</gene>
<dbReference type="EMBL" id="RDQH01000332">
    <property type="protein sequence ID" value="RXH95781.1"/>
    <property type="molecule type" value="Genomic_DNA"/>
</dbReference>
<dbReference type="PANTHER" id="PTHR10934:SF25">
    <property type="entry name" value="LARGE RIBOSOMAL SUBUNIT PROTEIN EL18X-RELATED"/>
    <property type="match status" value="1"/>
</dbReference>
<keyword evidence="1" id="KW-0689">Ribosomal protein</keyword>
<dbReference type="PANTHER" id="PTHR10934">
    <property type="entry name" value="60S RIBOSOMAL PROTEIN L18"/>
    <property type="match status" value="1"/>
</dbReference>